<proteinExistence type="predicted"/>
<dbReference type="EMBL" id="GGEC01074085">
    <property type="protein sequence ID" value="MBX54569.1"/>
    <property type="molecule type" value="Transcribed_RNA"/>
</dbReference>
<accession>A0A2P2PIT5</accession>
<organism evidence="1">
    <name type="scientific">Rhizophora mucronata</name>
    <name type="common">Asiatic mangrove</name>
    <dbReference type="NCBI Taxonomy" id="61149"/>
    <lineage>
        <taxon>Eukaryota</taxon>
        <taxon>Viridiplantae</taxon>
        <taxon>Streptophyta</taxon>
        <taxon>Embryophyta</taxon>
        <taxon>Tracheophyta</taxon>
        <taxon>Spermatophyta</taxon>
        <taxon>Magnoliopsida</taxon>
        <taxon>eudicotyledons</taxon>
        <taxon>Gunneridae</taxon>
        <taxon>Pentapetalae</taxon>
        <taxon>rosids</taxon>
        <taxon>fabids</taxon>
        <taxon>Malpighiales</taxon>
        <taxon>Rhizophoraceae</taxon>
        <taxon>Rhizophora</taxon>
    </lineage>
</organism>
<name>A0A2P2PIT5_RHIMU</name>
<protein>
    <submittedName>
        <fullName evidence="1">Uncharacterized protein</fullName>
    </submittedName>
</protein>
<dbReference type="AlphaFoldDB" id="A0A2P2PIT5"/>
<reference evidence="1" key="1">
    <citation type="submission" date="2018-02" db="EMBL/GenBank/DDBJ databases">
        <title>Rhizophora mucronata_Transcriptome.</title>
        <authorList>
            <person name="Meera S.P."/>
            <person name="Sreeshan A."/>
            <person name="Augustine A."/>
        </authorList>
    </citation>
    <scope>NUCLEOTIDE SEQUENCE</scope>
    <source>
        <tissue evidence="1">Leaf</tissue>
    </source>
</reference>
<sequence length="50" mass="5659">MCELSVNLHSSWLDVNVSISICIHNFKALPKLCITFELLALYLPILQCPN</sequence>
<evidence type="ECO:0000313" key="1">
    <source>
        <dbReference type="EMBL" id="MBX54569.1"/>
    </source>
</evidence>